<dbReference type="InterPro" id="IPR036390">
    <property type="entry name" value="WH_DNA-bd_sf"/>
</dbReference>
<feature type="region of interest" description="Disordered" evidence="7">
    <location>
        <begin position="1"/>
        <end position="41"/>
    </location>
</feature>
<dbReference type="Gene3D" id="1.10.10.10">
    <property type="entry name" value="Winged helix-like DNA-binding domain superfamily/Winged helix DNA-binding domain"/>
    <property type="match status" value="1"/>
</dbReference>
<feature type="compositionally biased region" description="Polar residues" evidence="7">
    <location>
        <begin position="433"/>
        <end position="443"/>
    </location>
</feature>
<feature type="region of interest" description="Disordered" evidence="7">
    <location>
        <begin position="909"/>
        <end position="983"/>
    </location>
</feature>
<comment type="caution">
    <text evidence="10">The sequence shown here is derived from an EMBL/GenBank/DDBJ whole genome shotgun (WGS) entry which is preliminary data.</text>
</comment>
<dbReference type="GO" id="GO:0005524">
    <property type="term" value="F:ATP binding"/>
    <property type="evidence" value="ECO:0007669"/>
    <property type="project" value="UniProtKB-UniRule"/>
</dbReference>
<reference evidence="10" key="1">
    <citation type="submission" date="2021-05" db="EMBL/GenBank/DDBJ databases">
        <title>Novel Bacillus species.</title>
        <authorList>
            <person name="Liu G."/>
        </authorList>
    </citation>
    <scope>NUCLEOTIDE SEQUENCE</scope>
    <source>
        <strain evidence="10">FJAT-50051</strain>
    </source>
</reference>
<comment type="subcellular location">
    <subcellularLocation>
        <location evidence="1">Membrane</location>
        <topology evidence="1">Multi-pass membrane protein</topology>
    </subcellularLocation>
</comment>
<gene>
    <name evidence="10" type="ORF">KHB02_15890</name>
</gene>
<dbReference type="SMART" id="SM00843">
    <property type="entry name" value="Ftsk_gamma"/>
    <property type="match status" value="1"/>
</dbReference>
<dbReference type="Pfam" id="PF09397">
    <property type="entry name" value="FtsK_gamma"/>
    <property type="match status" value="1"/>
</dbReference>
<organism evidence="10">
    <name type="scientific">Neobacillus citreus</name>
    <dbReference type="NCBI Taxonomy" id="2833578"/>
    <lineage>
        <taxon>Bacteria</taxon>
        <taxon>Bacillati</taxon>
        <taxon>Bacillota</taxon>
        <taxon>Bacilli</taxon>
        <taxon>Bacillales</taxon>
        <taxon>Bacillaceae</taxon>
        <taxon>Neobacillus</taxon>
    </lineage>
</organism>
<dbReference type="PANTHER" id="PTHR22683:SF41">
    <property type="entry name" value="DNA TRANSLOCASE FTSK"/>
    <property type="match status" value="1"/>
</dbReference>
<dbReference type="Pfam" id="PF01580">
    <property type="entry name" value="FtsK_SpoIIIE"/>
    <property type="match status" value="1"/>
</dbReference>
<evidence type="ECO:0000256" key="3">
    <source>
        <dbReference type="ARBA" id="ARBA00022741"/>
    </source>
</evidence>
<dbReference type="SUPFAM" id="SSF52540">
    <property type="entry name" value="P-loop containing nucleoside triphosphate hydrolases"/>
    <property type="match status" value="1"/>
</dbReference>
<dbReference type="InterPro" id="IPR002543">
    <property type="entry name" value="FtsK_dom"/>
</dbReference>
<feature type="region of interest" description="Disordered" evidence="7">
    <location>
        <begin position="246"/>
        <end position="351"/>
    </location>
</feature>
<dbReference type="Pfam" id="PF17854">
    <property type="entry name" value="FtsK_alpha"/>
    <property type="match status" value="1"/>
</dbReference>
<evidence type="ECO:0000256" key="4">
    <source>
        <dbReference type="ARBA" id="ARBA00022840"/>
    </source>
</evidence>
<evidence type="ECO:0000256" key="8">
    <source>
        <dbReference type="SAM" id="Phobius"/>
    </source>
</evidence>
<evidence type="ECO:0000256" key="5">
    <source>
        <dbReference type="ARBA" id="ARBA00023125"/>
    </source>
</evidence>
<dbReference type="EMBL" id="JAGYPE010000002">
    <property type="protein sequence ID" value="MBS4182876.1"/>
    <property type="molecule type" value="Genomic_DNA"/>
</dbReference>
<accession>A0A942T081</accession>
<evidence type="ECO:0000256" key="7">
    <source>
        <dbReference type="SAM" id="MobiDB-lite"/>
    </source>
</evidence>
<keyword evidence="4 6" id="KW-0067">ATP-binding</keyword>
<dbReference type="InterPro" id="IPR041027">
    <property type="entry name" value="FtsK_alpha"/>
</dbReference>
<feature type="transmembrane region" description="Helical" evidence="8">
    <location>
        <begin position="188"/>
        <end position="219"/>
    </location>
</feature>
<dbReference type="CDD" id="cd01127">
    <property type="entry name" value="TrwB_TraG_TraD_VirD4"/>
    <property type="match status" value="1"/>
</dbReference>
<feature type="transmembrane region" description="Helical" evidence="8">
    <location>
        <begin position="149"/>
        <end position="168"/>
    </location>
</feature>
<feature type="region of interest" description="Disordered" evidence="7">
    <location>
        <begin position="368"/>
        <end position="443"/>
    </location>
</feature>
<keyword evidence="8" id="KW-1133">Transmembrane helix</keyword>
<dbReference type="Gene3D" id="3.40.50.300">
    <property type="entry name" value="P-loop containing nucleotide triphosphate hydrolases"/>
    <property type="match status" value="1"/>
</dbReference>
<evidence type="ECO:0000256" key="1">
    <source>
        <dbReference type="ARBA" id="ARBA00004141"/>
    </source>
</evidence>
<dbReference type="InterPro" id="IPR050206">
    <property type="entry name" value="FtsK/SpoIIIE/SftA"/>
</dbReference>
<evidence type="ECO:0000313" key="10">
    <source>
        <dbReference type="EMBL" id="MBS4182876.1"/>
    </source>
</evidence>
<keyword evidence="3 6" id="KW-0547">Nucleotide-binding</keyword>
<feature type="transmembrane region" description="Helical" evidence="8">
    <location>
        <begin position="111"/>
        <end position="137"/>
    </location>
</feature>
<feature type="transmembrane region" description="Helical" evidence="8">
    <location>
        <begin position="81"/>
        <end position="99"/>
    </location>
</feature>
<dbReference type="PROSITE" id="PS50901">
    <property type="entry name" value="FTSK"/>
    <property type="match status" value="1"/>
</dbReference>
<dbReference type="InterPro" id="IPR036388">
    <property type="entry name" value="WH-like_DNA-bd_sf"/>
</dbReference>
<dbReference type="PANTHER" id="PTHR22683">
    <property type="entry name" value="SPORULATION PROTEIN RELATED"/>
    <property type="match status" value="1"/>
</dbReference>
<dbReference type="GO" id="GO:0003677">
    <property type="term" value="F:DNA binding"/>
    <property type="evidence" value="ECO:0007669"/>
    <property type="project" value="UniProtKB-KW"/>
</dbReference>
<feature type="compositionally biased region" description="Acidic residues" evidence="7">
    <location>
        <begin position="278"/>
        <end position="291"/>
    </location>
</feature>
<dbReference type="SUPFAM" id="SSF46785">
    <property type="entry name" value="Winged helix' DNA-binding domain"/>
    <property type="match status" value="1"/>
</dbReference>
<protein>
    <submittedName>
        <fullName evidence="10">DNA translocase FtsK</fullName>
    </submittedName>
</protein>
<feature type="compositionally biased region" description="Low complexity" evidence="7">
    <location>
        <begin position="1"/>
        <end position="32"/>
    </location>
</feature>
<evidence type="ECO:0000256" key="2">
    <source>
        <dbReference type="ARBA" id="ARBA00006474"/>
    </source>
</evidence>
<name>A0A942T081_9BACI</name>
<dbReference type="GO" id="GO:0016020">
    <property type="term" value="C:membrane"/>
    <property type="evidence" value="ECO:0007669"/>
    <property type="project" value="UniProtKB-SubCell"/>
</dbReference>
<sequence>MAGGTKSTTRSRASSSSRTSAARGTSRTQATTKKLPQAAPTPVFREQNPLVTAWLAMAHGVGALFRVLGKESLEKDQRRDGFPFLLVLLAVAGAVVEWLNPTSAVAVNLDAYTFGGLFGRLAVALPVIMVVFAGWLFRHPASVHDNTRIGIGLGLLLVSIASLCHVFGGQPSASDGMPALARAGGVIGWVVIGWLVAVATAWVAVPVAVVLLVLSLFIITKTPPNKLGRRLHELYAYLFGAPAPAAEPEPEQVEQPRAPRAKSKRGGKDTDFQLFDDLGFEDDQSPADEDASTVPWWRRNKSGREDEPAYDSPVLPAAATQAAPPAPPTSNVGAAAGLVDHTPAEPGSVNLNDSVEQDLEVAEQALRDFGTDVPERPAVPEPTRPDAGVSPVVSPSLPAEPEPADATDTDDAMPASTASDEDPAAPYRLPAASTLSSGSPSVARSQANDDIVAAITGVLTEFKVDAKVTGFSRGPTVTRYEIELGPGVKVERVTALSKNLSYAVASNEVRILSPIPGKSAIGVEIPNTDREIVSLGDVLRSNAARKSKHPMTIGVGKDVEGGFVVANLAKMPHLLVAGSTGSGKSSFVNSMITSLLMRAKPSEVRMVLVDPKRVELSIYAGVPHLITPIITNPKKAAEALQWVVKEMDMRYDDLASFGFRHVDDFNKAIENDEIVLPAGSERKLKKYPYLLVVVDELADLMLVAPRDVEDSVVRITQLARAAGIHLVLATQRPSVDVVTGLIKANVPSRLAFAVTSVTDSRVILDQPGADKLIGQGDGLFLPMGSSKALRVQGAWVQESEINEVVQHVTRQARPDYRQDVQAVVERKEIDADIGDDLELLLAAVEQVVSTQFGSTSMLQRKLRVGFAKAGRLMDLMESRDIVGPSEGSKARDVLVTVDQLPGVLAKLRGEEPPAAAPGPPAPGAAGVGAGAGAAGTGAGVVPASAPSDDDDRYGSDPVADMTRGYPEEDEGPDEDAWGLTGRE</sequence>
<keyword evidence="5" id="KW-0238">DNA-binding</keyword>
<keyword evidence="8" id="KW-0812">Transmembrane</keyword>
<evidence type="ECO:0000259" key="9">
    <source>
        <dbReference type="PROSITE" id="PS50901"/>
    </source>
</evidence>
<comment type="similarity">
    <text evidence="2">Belongs to the FtsK/SpoIIIE/SftA family.</text>
</comment>
<feature type="compositionally biased region" description="Acidic residues" evidence="7">
    <location>
        <begin position="402"/>
        <end position="411"/>
    </location>
</feature>
<feature type="compositionally biased region" description="Acidic residues" evidence="7">
    <location>
        <begin position="967"/>
        <end position="976"/>
    </location>
</feature>
<dbReference type="InterPro" id="IPR027417">
    <property type="entry name" value="P-loop_NTPase"/>
</dbReference>
<dbReference type="AlphaFoldDB" id="A0A942T081"/>
<feature type="compositionally biased region" description="Gly residues" evidence="7">
    <location>
        <begin position="925"/>
        <end position="938"/>
    </location>
</feature>
<feature type="binding site" evidence="6">
    <location>
        <begin position="578"/>
        <end position="585"/>
    </location>
    <ligand>
        <name>ATP</name>
        <dbReference type="ChEBI" id="CHEBI:30616"/>
    </ligand>
</feature>
<feature type="domain" description="FtsK" evidence="9">
    <location>
        <begin position="561"/>
        <end position="761"/>
    </location>
</feature>
<feature type="transmembrane region" description="Helical" evidence="8">
    <location>
        <begin position="51"/>
        <end position="69"/>
    </location>
</feature>
<dbReference type="InterPro" id="IPR018541">
    <property type="entry name" value="Ftsk_gamma"/>
</dbReference>
<evidence type="ECO:0000256" key="6">
    <source>
        <dbReference type="PROSITE-ProRule" id="PRU00289"/>
    </source>
</evidence>
<keyword evidence="8" id="KW-0472">Membrane</keyword>
<dbReference type="Gene3D" id="3.30.980.40">
    <property type="match status" value="1"/>
</dbReference>
<proteinExistence type="inferred from homology"/>